<dbReference type="Proteomes" id="UP000596427">
    <property type="component" value="Chromosome"/>
</dbReference>
<gene>
    <name evidence="1" type="ORF">EZH22_24245</name>
</gene>
<keyword evidence="2" id="KW-1185">Reference proteome</keyword>
<reference evidence="1 2" key="1">
    <citation type="submission" date="2020-10" db="EMBL/GenBank/DDBJ databases">
        <title>Degradation of 1,4-Dioxane by Xanthobacter sp. YN2, via a Novel Group-2 Soluble Di-Iron Monooxygenase.</title>
        <authorList>
            <person name="Ma F."/>
            <person name="Wang Y."/>
            <person name="Yang J."/>
            <person name="Guo H."/>
            <person name="Su D."/>
            <person name="Yu L."/>
        </authorList>
    </citation>
    <scope>NUCLEOTIDE SEQUENCE [LARGE SCALE GENOMIC DNA]</scope>
    <source>
        <strain evidence="1 2">YN2</strain>
    </source>
</reference>
<organism evidence="1 2">
    <name type="scientific">Xanthobacter dioxanivorans</name>
    <dbReference type="NCBI Taxonomy" id="2528964"/>
    <lineage>
        <taxon>Bacteria</taxon>
        <taxon>Pseudomonadati</taxon>
        <taxon>Pseudomonadota</taxon>
        <taxon>Alphaproteobacteria</taxon>
        <taxon>Hyphomicrobiales</taxon>
        <taxon>Xanthobacteraceae</taxon>
        <taxon>Xanthobacter</taxon>
    </lineage>
</organism>
<evidence type="ECO:0000313" key="2">
    <source>
        <dbReference type="Proteomes" id="UP000596427"/>
    </source>
</evidence>
<sequence>MELFAPRPFGYFIGDVITHEAVLALDPGYQLAESGLPRPRPVTYWLDLVSARLTALPERAGGRRYRLTLIYQTFYAPLEPRALEIPAVPLVAADRDKRLALSVPAWTFVSSPLREIVSSRTANPMALQPDIAPAPYPLRDDLRAAGGAAGLAVASLLALAMLRGWGPFASRRMPFCDAARRLRGSLADAPTPEAYAAGLVLLHRAFDAAAGRRLLAEDVTTFLAGAPRFAPEADAIVRFFAASRMVFFGMDPEQARAVLPADALLALSRRLAAAERDGGRRTHAGPDFAPEGVS</sequence>
<name>A0A974SID3_9HYPH</name>
<evidence type="ECO:0000313" key="1">
    <source>
        <dbReference type="EMBL" id="QRG06069.1"/>
    </source>
</evidence>
<dbReference type="KEGG" id="xdi:EZH22_24245"/>
<accession>A0A974SID3</accession>
<dbReference type="AlphaFoldDB" id="A0A974SID3"/>
<dbReference type="EMBL" id="CP063362">
    <property type="protein sequence ID" value="QRG06069.1"/>
    <property type="molecule type" value="Genomic_DNA"/>
</dbReference>
<protein>
    <submittedName>
        <fullName evidence="1">Nonribosomal peptide synthetase MxaA</fullName>
    </submittedName>
</protein>
<proteinExistence type="predicted"/>